<sequence>MKLSFALLALVSAGPHIRGTDCENKCYTYSQESFKKCVNEGGSEEKCKYLMKEQYNSCVEKSCKDSPKAVRMAEKMAKKFARGLARGTACENKCYSYSQESYKKCINDGGSEDKCDAPKAVVFESKNDRCDAYCTDYAQQAMRRCMAVEGATEERCANYARGEYASCSERCNAQVSVFGPCEDRCDAAKDDHLKRCETLETEEEQERCRRHAGQNHRECLSNCSGGGPEPDCKTRCEQRHHEEMRKCQTLEDAQEQERCAHQAQQNFHKCMEENCQRPE</sequence>
<reference evidence="2 3" key="1">
    <citation type="submission" date="2021-04" db="EMBL/GenBank/DDBJ databases">
        <authorList>
            <person name="Bliznina A."/>
        </authorList>
    </citation>
    <scope>NUCLEOTIDE SEQUENCE [LARGE SCALE GENOMIC DNA]</scope>
</reference>
<organism evidence="2 3">
    <name type="scientific">Oikopleura dioica</name>
    <name type="common">Tunicate</name>
    <dbReference type="NCBI Taxonomy" id="34765"/>
    <lineage>
        <taxon>Eukaryota</taxon>
        <taxon>Metazoa</taxon>
        <taxon>Chordata</taxon>
        <taxon>Tunicata</taxon>
        <taxon>Appendicularia</taxon>
        <taxon>Copelata</taxon>
        <taxon>Oikopleuridae</taxon>
        <taxon>Oikopleura</taxon>
    </lineage>
</organism>
<feature type="signal peptide" evidence="1">
    <location>
        <begin position="1"/>
        <end position="19"/>
    </location>
</feature>
<name>A0ABN7TB80_OIKDI</name>
<dbReference type="Proteomes" id="UP001158576">
    <property type="component" value="Chromosome 2"/>
</dbReference>
<evidence type="ECO:0000313" key="3">
    <source>
        <dbReference type="Proteomes" id="UP001158576"/>
    </source>
</evidence>
<gene>
    <name evidence="2" type="ORF">OKIOD_LOCUS15724</name>
</gene>
<proteinExistence type="predicted"/>
<keyword evidence="3" id="KW-1185">Reference proteome</keyword>
<feature type="chain" id="PRO_5047041833" evidence="1">
    <location>
        <begin position="20"/>
        <end position="279"/>
    </location>
</feature>
<evidence type="ECO:0000256" key="1">
    <source>
        <dbReference type="SAM" id="SignalP"/>
    </source>
</evidence>
<keyword evidence="1" id="KW-0732">Signal</keyword>
<evidence type="ECO:0000313" key="2">
    <source>
        <dbReference type="EMBL" id="CAG5112783.1"/>
    </source>
</evidence>
<protein>
    <submittedName>
        <fullName evidence="2">Oidioi.mRNA.OKI2018_I69.chr2.g6959.t1.cds</fullName>
    </submittedName>
</protein>
<accession>A0ABN7TB80</accession>
<dbReference type="EMBL" id="OU015567">
    <property type="protein sequence ID" value="CAG5112783.1"/>
    <property type="molecule type" value="Genomic_DNA"/>
</dbReference>